<sequence length="376" mass="43590">MDKEIKSLTGIRGIAALWVVFLHYYETLSFSKDTYINNLLFSKALIAVDMFFLLSAIVMCIAYAGEFQKAISKHSYINFMKKRFARIYPAYFFWSFMFLLVFDFSKFKFDFSKILVNLLLLQNLFTDSVISIVFWSLCAEWIMYLIFPFLFSVISNARVGLINVLLIIVSIIGFYYLPSMNNYLLDLNKGLSVVHPTGNVVIVKGVNSVIRCFFAYLIGINLFFLIKSYYNFIANYWIKVLKYFAIGSSFMIPIFGISAEMYVCLFVCSIILICVLYLENDNKDPFFASNLIYFLGQISYSIYLCHMFILIFASVLVKTFFPLHYNNSIQIYLVIGSLVFLIPISYLSYKFTEVKTGLWLKSKLVPKLSGRDLRIT</sequence>
<evidence type="ECO:0000313" key="3">
    <source>
        <dbReference type="EMBL" id="GAL84051.1"/>
    </source>
</evidence>
<evidence type="ECO:0000256" key="1">
    <source>
        <dbReference type="SAM" id="Phobius"/>
    </source>
</evidence>
<proteinExistence type="predicted"/>
<dbReference type="PANTHER" id="PTHR23028">
    <property type="entry name" value="ACETYLTRANSFERASE"/>
    <property type="match status" value="1"/>
</dbReference>
<feature type="transmembrane region" description="Helical" evidence="1">
    <location>
        <begin position="7"/>
        <end position="25"/>
    </location>
</feature>
<keyword evidence="1" id="KW-0472">Membrane</keyword>
<dbReference type="OrthoDB" id="9796461at2"/>
<feature type="transmembrane region" description="Helical" evidence="1">
    <location>
        <begin position="45"/>
        <end position="64"/>
    </location>
</feature>
<protein>
    <recommendedName>
        <fullName evidence="2">Acyltransferase 3 domain-containing protein</fullName>
    </recommendedName>
</protein>
<dbReference type="AlphaFoldDB" id="A0A098LAQ8"/>
<feature type="transmembrane region" description="Helical" evidence="1">
    <location>
        <begin position="298"/>
        <end position="317"/>
    </location>
</feature>
<reference evidence="3 4" key="1">
    <citation type="submission" date="2014-09" db="EMBL/GenBank/DDBJ databases">
        <title>Sporocytophaga myxococcoides PG-01 genome sequencing.</title>
        <authorList>
            <person name="Liu L."/>
            <person name="Gao P.J."/>
            <person name="Chen G.J."/>
            <person name="Wang L.S."/>
        </authorList>
    </citation>
    <scope>NUCLEOTIDE SEQUENCE [LARGE SCALE GENOMIC DNA]</scope>
    <source>
        <strain evidence="3 4">PG-01</strain>
    </source>
</reference>
<gene>
    <name evidence="3" type="ORF">MYP_1279</name>
</gene>
<keyword evidence="1" id="KW-1133">Transmembrane helix</keyword>
<feature type="transmembrane region" description="Helical" evidence="1">
    <location>
        <begin position="159"/>
        <end position="177"/>
    </location>
</feature>
<organism evidence="3 4">
    <name type="scientific">Sporocytophaga myxococcoides</name>
    <dbReference type="NCBI Taxonomy" id="153721"/>
    <lineage>
        <taxon>Bacteria</taxon>
        <taxon>Pseudomonadati</taxon>
        <taxon>Bacteroidota</taxon>
        <taxon>Cytophagia</taxon>
        <taxon>Cytophagales</taxon>
        <taxon>Cytophagaceae</taxon>
        <taxon>Sporocytophaga</taxon>
    </lineage>
</organism>
<evidence type="ECO:0000313" key="4">
    <source>
        <dbReference type="Proteomes" id="UP000030185"/>
    </source>
</evidence>
<dbReference type="eggNOG" id="COG1835">
    <property type="taxonomic scope" value="Bacteria"/>
</dbReference>
<dbReference type="Pfam" id="PF01757">
    <property type="entry name" value="Acyl_transf_3"/>
    <property type="match status" value="1"/>
</dbReference>
<keyword evidence="4" id="KW-1185">Reference proteome</keyword>
<evidence type="ECO:0000259" key="2">
    <source>
        <dbReference type="Pfam" id="PF01757"/>
    </source>
</evidence>
<dbReference type="GO" id="GO:0016747">
    <property type="term" value="F:acyltransferase activity, transferring groups other than amino-acyl groups"/>
    <property type="evidence" value="ECO:0007669"/>
    <property type="project" value="InterPro"/>
</dbReference>
<name>A0A098LAQ8_9BACT</name>
<dbReference type="Proteomes" id="UP000030185">
    <property type="component" value="Unassembled WGS sequence"/>
</dbReference>
<dbReference type="InterPro" id="IPR002656">
    <property type="entry name" value="Acyl_transf_3_dom"/>
</dbReference>
<comment type="caution">
    <text evidence="3">The sequence shown here is derived from an EMBL/GenBank/DDBJ whole genome shotgun (WGS) entry which is preliminary data.</text>
</comment>
<keyword evidence="1" id="KW-0812">Transmembrane</keyword>
<dbReference type="RefSeq" id="WP_045459989.1">
    <property type="nucleotide sequence ID" value="NZ_BBLT01000002.1"/>
</dbReference>
<dbReference type="InterPro" id="IPR050879">
    <property type="entry name" value="Acyltransferase_3"/>
</dbReference>
<feature type="transmembrane region" description="Helical" evidence="1">
    <location>
        <begin position="85"/>
        <end position="104"/>
    </location>
</feature>
<accession>A0A098LAQ8</accession>
<feature type="domain" description="Acyltransferase 3" evidence="2">
    <location>
        <begin position="6"/>
        <end position="344"/>
    </location>
</feature>
<feature type="transmembrane region" description="Helical" evidence="1">
    <location>
        <begin position="250"/>
        <end position="278"/>
    </location>
</feature>
<dbReference type="STRING" id="153721.MYP_1279"/>
<feature type="transmembrane region" description="Helical" evidence="1">
    <location>
        <begin position="213"/>
        <end position="238"/>
    </location>
</feature>
<feature type="transmembrane region" description="Helical" evidence="1">
    <location>
        <begin position="329"/>
        <end position="349"/>
    </location>
</feature>
<feature type="transmembrane region" description="Helical" evidence="1">
    <location>
        <begin position="124"/>
        <end position="147"/>
    </location>
</feature>
<dbReference type="EMBL" id="BBLT01000002">
    <property type="protein sequence ID" value="GAL84051.1"/>
    <property type="molecule type" value="Genomic_DNA"/>
</dbReference>